<dbReference type="EMBL" id="JAVAMP010000005">
    <property type="protein sequence ID" value="MDP5274899.1"/>
    <property type="molecule type" value="Genomic_DNA"/>
</dbReference>
<dbReference type="InterPro" id="IPR001034">
    <property type="entry name" value="DeoR_HTH"/>
</dbReference>
<dbReference type="Pfam" id="PF13280">
    <property type="entry name" value="WYL"/>
    <property type="match status" value="1"/>
</dbReference>
<sequence>MKTSRMFSILLYLLKKNKVSAEELAHEFEVSKRTIYRDMDALSAIGVPIISYLGKNGGFTLIDNYKLEKFTFSEEEKEFLLEGLTLKNELFDQQQISILQTKIELLKGEKEEHKSSITVSSSTLHRETIEKETKAKIKKIRSIIDDGYKMNIAYVSLSGSNSNRIIQPLKLNFLNGSWYLEAHCEFKKALRLFKLTRIRNIEVIHNTTRTDYSEDNDYSTKQSSKLESIQLLFSKSELGKLYDFFTEDEITDLDDGSLKVTFDYDTSKNLLPFLLMFGRNVKILSPIWLKTQYMNEIEFIYRKLTDSCHH</sequence>
<dbReference type="InterPro" id="IPR051534">
    <property type="entry name" value="CBASS_pafABC_assoc_protein"/>
</dbReference>
<dbReference type="PANTHER" id="PTHR34580">
    <property type="match status" value="1"/>
</dbReference>
<name>A0ABT9IZV3_9BACL</name>
<gene>
    <name evidence="4" type="ORF">Q5Y73_12335</name>
</gene>
<proteinExistence type="predicted"/>
<dbReference type="PIRSF" id="PIRSF016838">
    <property type="entry name" value="PafC"/>
    <property type="match status" value="1"/>
</dbReference>
<evidence type="ECO:0000313" key="4">
    <source>
        <dbReference type="EMBL" id="MDP5274899.1"/>
    </source>
</evidence>
<dbReference type="PANTHER" id="PTHR34580:SF8">
    <property type="entry name" value="WYL DOMAIN-CONTAINING PROTEIN"/>
    <property type="match status" value="1"/>
</dbReference>
<evidence type="ECO:0000259" key="3">
    <source>
        <dbReference type="PROSITE" id="PS51000"/>
    </source>
</evidence>
<dbReference type="PROSITE" id="PS52050">
    <property type="entry name" value="WYL"/>
    <property type="match status" value="1"/>
</dbReference>
<comment type="caution">
    <text evidence="4">The sequence shown here is derived from an EMBL/GenBank/DDBJ whole genome shotgun (WGS) entry which is preliminary data.</text>
</comment>
<dbReference type="Proteomes" id="UP001231941">
    <property type="component" value="Unassembled WGS sequence"/>
</dbReference>
<dbReference type="Gene3D" id="1.10.10.10">
    <property type="entry name" value="Winged helix-like DNA-binding domain superfamily/Winged helix DNA-binding domain"/>
    <property type="match status" value="1"/>
</dbReference>
<dbReference type="Pfam" id="PF08279">
    <property type="entry name" value="HTH_11"/>
    <property type="match status" value="1"/>
</dbReference>
<keyword evidence="5" id="KW-1185">Reference proteome</keyword>
<feature type="domain" description="HTH deoR-type" evidence="3">
    <location>
        <begin position="2"/>
        <end position="57"/>
    </location>
</feature>
<evidence type="ECO:0000256" key="1">
    <source>
        <dbReference type="ARBA" id="ARBA00023015"/>
    </source>
</evidence>
<reference evidence="4 5" key="1">
    <citation type="submission" date="2023-08" db="EMBL/GenBank/DDBJ databases">
        <authorList>
            <person name="Park J.-S."/>
        </authorList>
    </citation>
    <scope>NUCLEOTIDE SEQUENCE [LARGE SCALE GENOMIC DNA]</scope>
    <source>
        <strain evidence="4 5">2205SS18-9</strain>
    </source>
</reference>
<protein>
    <submittedName>
        <fullName evidence="4">YafY family protein</fullName>
    </submittedName>
</protein>
<keyword evidence="1" id="KW-0805">Transcription regulation</keyword>
<organism evidence="4 5">
    <name type="scientific">Chengkuizengella axinellae</name>
    <dbReference type="NCBI Taxonomy" id="3064388"/>
    <lineage>
        <taxon>Bacteria</taxon>
        <taxon>Bacillati</taxon>
        <taxon>Bacillota</taxon>
        <taxon>Bacilli</taxon>
        <taxon>Bacillales</taxon>
        <taxon>Paenibacillaceae</taxon>
        <taxon>Chengkuizengella</taxon>
    </lineage>
</organism>
<dbReference type="RefSeq" id="WP_305992209.1">
    <property type="nucleotide sequence ID" value="NZ_JAVAMP010000005.1"/>
</dbReference>
<dbReference type="InterPro" id="IPR026881">
    <property type="entry name" value="WYL_dom"/>
</dbReference>
<evidence type="ECO:0000256" key="2">
    <source>
        <dbReference type="ARBA" id="ARBA00023163"/>
    </source>
</evidence>
<dbReference type="PROSITE" id="PS51000">
    <property type="entry name" value="HTH_DEOR_2"/>
    <property type="match status" value="1"/>
</dbReference>
<accession>A0ABT9IZV3</accession>
<dbReference type="InterPro" id="IPR013196">
    <property type="entry name" value="HTH_11"/>
</dbReference>
<keyword evidence="2" id="KW-0804">Transcription</keyword>
<evidence type="ECO:0000313" key="5">
    <source>
        <dbReference type="Proteomes" id="UP001231941"/>
    </source>
</evidence>
<dbReference type="InterPro" id="IPR057727">
    <property type="entry name" value="WCX_dom"/>
</dbReference>
<dbReference type="SUPFAM" id="SSF46785">
    <property type="entry name" value="Winged helix' DNA-binding domain"/>
    <property type="match status" value="1"/>
</dbReference>
<dbReference type="Pfam" id="PF25583">
    <property type="entry name" value="WCX"/>
    <property type="match status" value="1"/>
</dbReference>
<dbReference type="InterPro" id="IPR036390">
    <property type="entry name" value="WH_DNA-bd_sf"/>
</dbReference>
<dbReference type="InterPro" id="IPR028349">
    <property type="entry name" value="PafC-like"/>
</dbReference>
<dbReference type="InterPro" id="IPR036388">
    <property type="entry name" value="WH-like_DNA-bd_sf"/>
</dbReference>